<keyword evidence="1" id="KW-0472">Membrane</keyword>
<keyword evidence="1" id="KW-0812">Transmembrane</keyword>
<evidence type="ECO:0000313" key="3">
    <source>
        <dbReference type="Proteomes" id="UP000526302"/>
    </source>
</evidence>
<name>A0A7K4BYW4_9ARCH</name>
<evidence type="ECO:0000313" key="2">
    <source>
        <dbReference type="EMBL" id="NMA44427.1"/>
    </source>
</evidence>
<reference evidence="2 3" key="1">
    <citation type="journal article" date="2020" name="Biotechnol. Biofuels">
        <title>New insights from the biogas microbiome by comprehensive genome-resolved metagenomics of nearly 1600 species originating from multiple anaerobic digesters.</title>
        <authorList>
            <person name="Campanaro S."/>
            <person name="Treu L."/>
            <person name="Rodriguez-R L.M."/>
            <person name="Kovalovszki A."/>
            <person name="Ziels R.M."/>
            <person name="Maus I."/>
            <person name="Zhu X."/>
            <person name="Kougias P.G."/>
            <person name="Basile A."/>
            <person name="Luo G."/>
            <person name="Schluter A."/>
            <person name="Konstantinidis K.T."/>
            <person name="Angelidaki I."/>
        </authorList>
    </citation>
    <scope>NUCLEOTIDE SEQUENCE [LARGE SCALE GENOMIC DNA]</scope>
    <source>
        <strain evidence="2">AS22ysBPME_79</strain>
    </source>
</reference>
<protein>
    <submittedName>
        <fullName evidence="2">Class III signal peptide-containing protein</fullName>
    </submittedName>
</protein>
<evidence type="ECO:0000256" key="1">
    <source>
        <dbReference type="SAM" id="Phobius"/>
    </source>
</evidence>
<dbReference type="AlphaFoldDB" id="A0A7K4BYW4"/>
<keyword evidence="1" id="KW-1133">Transmembrane helix</keyword>
<dbReference type="Proteomes" id="UP000526302">
    <property type="component" value="Unassembled WGS sequence"/>
</dbReference>
<gene>
    <name evidence="2" type="ORF">GX950_01270</name>
</gene>
<dbReference type="EMBL" id="JAAZKV010000009">
    <property type="protein sequence ID" value="NMA44427.1"/>
    <property type="molecule type" value="Genomic_DNA"/>
</dbReference>
<sequence>MKKGQTSIEFMIIILIVIVYLVTVTRPLVEIAYISIEDIKSLTQTNNETQKILQTINRVNNFSAGTQETIQLVIPKNSEIFCYTDGNIGFKTKIDQNKITGDSTLQCPNNICDKNYYTGNNIECVISRLVGVTKLIVEKETGTIKLRQRGS</sequence>
<dbReference type="InterPro" id="IPR007166">
    <property type="entry name" value="Class3_signal_pept_motif"/>
</dbReference>
<organism evidence="2 3">
    <name type="scientific">Candidatus Iainarchaeum sp</name>
    <dbReference type="NCBI Taxonomy" id="3101447"/>
    <lineage>
        <taxon>Archaea</taxon>
        <taxon>Candidatus Iainarchaeota</taxon>
        <taxon>Candidatus Iainarchaeia</taxon>
        <taxon>Candidatus Iainarchaeales</taxon>
        <taxon>Candidatus Iainarchaeaceae</taxon>
        <taxon>Candidatus Iainarchaeum</taxon>
    </lineage>
</organism>
<dbReference type="Pfam" id="PF04021">
    <property type="entry name" value="Class_IIIsignal"/>
    <property type="match status" value="1"/>
</dbReference>
<proteinExistence type="predicted"/>
<comment type="caution">
    <text evidence="2">The sequence shown here is derived from an EMBL/GenBank/DDBJ whole genome shotgun (WGS) entry which is preliminary data.</text>
</comment>
<accession>A0A7K4BYW4</accession>
<feature type="transmembrane region" description="Helical" evidence="1">
    <location>
        <begin position="12"/>
        <end position="36"/>
    </location>
</feature>